<comment type="subcellular location">
    <subcellularLocation>
        <location evidence="1">Membrane</location>
        <topology evidence="1">Multi-pass membrane protein</topology>
    </subcellularLocation>
</comment>
<proteinExistence type="inferred from homology"/>
<evidence type="ECO:0000313" key="10">
    <source>
        <dbReference type="Proteomes" id="UP000247233"/>
    </source>
</evidence>
<dbReference type="GO" id="GO:0022857">
    <property type="term" value="F:transmembrane transporter activity"/>
    <property type="evidence" value="ECO:0007669"/>
    <property type="project" value="InterPro"/>
</dbReference>
<feature type="region of interest" description="Disordered" evidence="7">
    <location>
        <begin position="1"/>
        <end position="21"/>
    </location>
</feature>
<keyword evidence="6 8" id="KW-0472">Membrane</keyword>
<dbReference type="EMBL" id="MSFL01000011">
    <property type="protein sequence ID" value="PWY82926.1"/>
    <property type="molecule type" value="Genomic_DNA"/>
</dbReference>
<dbReference type="PANTHER" id="PTHR43791">
    <property type="entry name" value="PERMEASE-RELATED"/>
    <property type="match status" value="1"/>
</dbReference>
<evidence type="ECO:0000256" key="2">
    <source>
        <dbReference type="ARBA" id="ARBA00008335"/>
    </source>
</evidence>
<feature type="transmembrane region" description="Helical" evidence="8">
    <location>
        <begin position="392"/>
        <end position="410"/>
    </location>
</feature>
<feature type="transmembrane region" description="Helical" evidence="8">
    <location>
        <begin position="359"/>
        <end position="380"/>
    </location>
</feature>
<protein>
    <submittedName>
        <fullName evidence="9">MFS transporter</fullName>
    </submittedName>
</protein>
<dbReference type="FunFam" id="1.20.1250.20:FF:000057">
    <property type="entry name" value="MFS general substrate transporter"/>
    <property type="match status" value="1"/>
</dbReference>
<dbReference type="GeneID" id="37063319"/>
<keyword evidence="3" id="KW-0813">Transport</keyword>
<keyword evidence="10" id="KW-1185">Reference proteome</keyword>
<reference evidence="9 10" key="1">
    <citation type="submission" date="2016-12" db="EMBL/GenBank/DDBJ databases">
        <title>The genomes of Aspergillus section Nigri reveals drivers in fungal speciation.</title>
        <authorList>
            <consortium name="DOE Joint Genome Institute"/>
            <person name="Vesth T.C."/>
            <person name="Nybo J."/>
            <person name="Theobald S."/>
            <person name="Brandl J."/>
            <person name="Frisvad J.C."/>
            <person name="Nielsen K.F."/>
            <person name="Lyhne E.K."/>
            <person name="Kogle M.E."/>
            <person name="Kuo A."/>
            <person name="Riley R."/>
            <person name="Clum A."/>
            <person name="Nolan M."/>
            <person name="Lipzen A."/>
            <person name="Salamov A."/>
            <person name="Henrissat B."/>
            <person name="Wiebenga A."/>
            <person name="De Vries R.P."/>
            <person name="Grigoriev I.V."/>
            <person name="Mortensen U.H."/>
            <person name="Andersen M.R."/>
            <person name="Baker S.E."/>
        </authorList>
    </citation>
    <scope>NUCLEOTIDE SEQUENCE [LARGE SCALE GENOMIC DNA]</scope>
    <source>
        <strain evidence="9 10">CBS 117.55</strain>
    </source>
</reference>
<dbReference type="AlphaFoldDB" id="A0A317W8H4"/>
<feature type="transmembrane region" description="Helical" evidence="8">
    <location>
        <begin position="422"/>
        <end position="443"/>
    </location>
</feature>
<gene>
    <name evidence="9" type="ORF">BO70DRAFT_336009</name>
</gene>
<dbReference type="OrthoDB" id="2250022at2759"/>
<evidence type="ECO:0000256" key="4">
    <source>
        <dbReference type="ARBA" id="ARBA00022692"/>
    </source>
</evidence>
<dbReference type="FunFam" id="1.20.1250.20:FF:000013">
    <property type="entry name" value="MFS general substrate transporter"/>
    <property type="match status" value="1"/>
</dbReference>
<feature type="transmembrane region" description="Helical" evidence="8">
    <location>
        <begin position="333"/>
        <end position="353"/>
    </location>
</feature>
<dbReference type="SUPFAM" id="SSF103473">
    <property type="entry name" value="MFS general substrate transporter"/>
    <property type="match status" value="1"/>
</dbReference>
<organism evidence="9 10">
    <name type="scientific">Aspergillus heteromorphus CBS 117.55</name>
    <dbReference type="NCBI Taxonomy" id="1448321"/>
    <lineage>
        <taxon>Eukaryota</taxon>
        <taxon>Fungi</taxon>
        <taxon>Dikarya</taxon>
        <taxon>Ascomycota</taxon>
        <taxon>Pezizomycotina</taxon>
        <taxon>Eurotiomycetes</taxon>
        <taxon>Eurotiomycetidae</taxon>
        <taxon>Eurotiales</taxon>
        <taxon>Aspergillaceae</taxon>
        <taxon>Aspergillus</taxon>
        <taxon>Aspergillus subgen. Circumdati</taxon>
    </lineage>
</organism>
<feature type="transmembrane region" description="Helical" evidence="8">
    <location>
        <begin position="301"/>
        <end position="321"/>
    </location>
</feature>
<keyword evidence="4 8" id="KW-0812">Transmembrane</keyword>
<feature type="transmembrane region" description="Helical" evidence="8">
    <location>
        <begin position="269"/>
        <end position="289"/>
    </location>
</feature>
<dbReference type="Gene3D" id="1.20.1250.20">
    <property type="entry name" value="MFS general substrate transporter like domains"/>
    <property type="match status" value="2"/>
</dbReference>
<dbReference type="RefSeq" id="XP_025399640.1">
    <property type="nucleotide sequence ID" value="XM_025541082.1"/>
</dbReference>
<dbReference type="GO" id="GO:0016020">
    <property type="term" value="C:membrane"/>
    <property type="evidence" value="ECO:0007669"/>
    <property type="project" value="UniProtKB-SubCell"/>
</dbReference>
<sequence length="492" mass="53787">MPDDIAQPGSSHVENSPDAIPGVPRNPIEYAALERQLVRKVDWRLMPVLVLMIVLNYLDRNALPNARVQGIETDLGLKGDDYNVAISVLFAGYIALQIPSNMLPTRVRPSIYLPFCMALWGIVKDFRGLVICRFSLGFLEAPFFPGALFLLSSWYTPKELATRTAVLYTGSLLSGGFGGLVGAGVQYGLNNVHGLLSWKRLFILKGIITVGVSLLSIFILVDFPSTTRGLADQERAIAIHRLHRHSGTVDEAKGPILQGIKMAIVDYKVWLLTAIIITKTSAGAVTSFIPTLVATFKFSAVQWLLMVAPPYVFAAMVALAISMSSDKHSERYFHLVTPLVAGLAGYTIAATSTALAPRYFSLFLMLGGVYGSYDISLAWMDFLAIPRPLEKRAAAFAIANMVGNFAQIYSPYMYNANTGPRYLAAMVANSVFVFASICVATVLRFCLVWENQRLEAAEMAGREAEPDSKPGDVVQRGPGGVVRLRSGFRYTL</sequence>
<comment type="similarity">
    <text evidence="2">Belongs to the major facilitator superfamily.</text>
</comment>
<dbReference type="Proteomes" id="UP000247233">
    <property type="component" value="Unassembled WGS sequence"/>
</dbReference>
<evidence type="ECO:0000313" key="9">
    <source>
        <dbReference type="EMBL" id="PWY82926.1"/>
    </source>
</evidence>
<feature type="transmembrane region" description="Helical" evidence="8">
    <location>
        <begin position="136"/>
        <end position="155"/>
    </location>
</feature>
<name>A0A317W8H4_9EURO</name>
<evidence type="ECO:0000256" key="5">
    <source>
        <dbReference type="ARBA" id="ARBA00022989"/>
    </source>
</evidence>
<dbReference type="InterPro" id="IPR036259">
    <property type="entry name" value="MFS_trans_sf"/>
</dbReference>
<evidence type="ECO:0000256" key="8">
    <source>
        <dbReference type="SAM" id="Phobius"/>
    </source>
</evidence>
<dbReference type="PANTHER" id="PTHR43791:SF92">
    <property type="entry name" value="AGL026WP"/>
    <property type="match status" value="1"/>
</dbReference>
<evidence type="ECO:0000256" key="1">
    <source>
        <dbReference type="ARBA" id="ARBA00004141"/>
    </source>
</evidence>
<dbReference type="Pfam" id="PF07690">
    <property type="entry name" value="MFS_1"/>
    <property type="match status" value="1"/>
</dbReference>
<accession>A0A317W8H4</accession>
<dbReference type="InterPro" id="IPR011701">
    <property type="entry name" value="MFS"/>
</dbReference>
<dbReference type="VEuPathDB" id="FungiDB:BO70DRAFT_336009"/>
<evidence type="ECO:0000256" key="7">
    <source>
        <dbReference type="SAM" id="MobiDB-lite"/>
    </source>
</evidence>
<feature type="transmembrane region" description="Helical" evidence="8">
    <location>
        <begin position="201"/>
        <end position="221"/>
    </location>
</feature>
<evidence type="ECO:0000256" key="3">
    <source>
        <dbReference type="ARBA" id="ARBA00022448"/>
    </source>
</evidence>
<keyword evidence="5 8" id="KW-1133">Transmembrane helix</keyword>
<feature type="transmembrane region" description="Helical" evidence="8">
    <location>
        <begin position="167"/>
        <end position="189"/>
    </location>
</feature>
<evidence type="ECO:0000256" key="6">
    <source>
        <dbReference type="ARBA" id="ARBA00023136"/>
    </source>
</evidence>
<comment type="caution">
    <text evidence="9">The sequence shown here is derived from an EMBL/GenBank/DDBJ whole genome shotgun (WGS) entry which is preliminary data.</text>
</comment>